<name>A0A1X0DUS1_MYCHE</name>
<dbReference type="RefSeq" id="WP_083072571.1">
    <property type="nucleotide sequence ID" value="NZ_AP022615.1"/>
</dbReference>
<dbReference type="SMART" id="SM00421">
    <property type="entry name" value="HTH_LUXR"/>
    <property type="match status" value="1"/>
</dbReference>
<evidence type="ECO:0000256" key="2">
    <source>
        <dbReference type="ARBA" id="ARBA00023125"/>
    </source>
</evidence>
<dbReference type="SMART" id="SM00382">
    <property type="entry name" value="AAA"/>
    <property type="match status" value="1"/>
</dbReference>
<gene>
    <name evidence="5" type="ORF">BST25_02870</name>
</gene>
<dbReference type="STRING" id="53376.BST25_02870"/>
<keyword evidence="6" id="KW-1185">Reference proteome</keyword>
<feature type="domain" description="HTH luxR-type" evidence="4">
    <location>
        <begin position="800"/>
        <end position="865"/>
    </location>
</feature>
<dbReference type="InterPro" id="IPR000792">
    <property type="entry name" value="Tscrpt_reg_LuxR_C"/>
</dbReference>
<comment type="caution">
    <text evidence="5">The sequence shown here is derived from an EMBL/GenBank/DDBJ whole genome shotgun (WGS) entry which is preliminary data.</text>
</comment>
<evidence type="ECO:0000259" key="4">
    <source>
        <dbReference type="PROSITE" id="PS50043"/>
    </source>
</evidence>
<dbReference type="GO" id="GO:0016887">
    <property type="term" value="F:ATP hydrolysis activity"/>
    <property type="evidence" value="ECO:0007669"/>
    <property type="project" value="InterPro"/>
</dbReference>
<dbReference type="Proteomes" id="UP000192566">
    <property type="component" value="Unassembled WGS sequence"/>
</dbReference>
<keyword evidence="2" id="KW-0238">DNA-binding</keyword>
<dbReference type="EMBL" id="MVHR01000003">
    <property type="protein sequence ID" value="ORA76087.1"/>
    <property type="molecule type" value="Genomic_DNA"/>
</dbReference>
<dbReference type="Pfam" id="PF00196">
    <property type="entry name" value="GerE"/>
    <property type="match status" value="1"/>
</dbReference>
<dbReference type="AlphaFoldDB" id="A0A1X0DUS1"/>
<dbReference type="PANTHER" id="PTHR44688:SF16">
    <property type="entry name" value="DNA-BINDING TRANSCRIPTIONAL ACTIVATOR DEVR_DOSR"/>
    <property type="match status" value="1"/>
</dbReference>
<dbReference type="InterPro" id="IPR049945">
    <property type="entry name" value="AAA_22"/>
</dbReference>
<organism evidence="5 6">
    <name type="scientific">Mycobacterium heidelbergense</name>
    <dbReference type="NCBI Taxonomy" id="53376"/>
    <lineage>
        <taxon>Bacteria</taxon>
        <taxon>Bacillati</taxon>
        <taxon>Actinomycetota</taxon>
        <taxon>Actinomycetes</taxon>
        <taxon>Mycobacteriales</taxon>
        <taxon>Mycobacteriaceae</taxon>
        <taxon>Mycobacterium</taxon>
        <taxon>Mycobacterium simiae complex</taxon>
    </lineage>
</organism>
<dbReference type="SUPFAM" id="SSF52540">
    <property type="entry name" value="P-loop containing nucleoside triphosphate hydrolases"/>
    <property type="match status" value="1"/>
</dbReference>
<dbReference type="Pfam" id="PF13401">
    <property type="entry name" value="AAA_22"/>
    <property type="match status" value="1"/>
</dbReference>
<dbReference type="GO" id="GO:0003677">
    <property type="term" value="F:DNA binding"/>
    <property type="evidence" value="ECO:0007669"/>
    <property type="project" value="UniProtKB-KW"/>
</dbReference>
<evidence type="ECO:0000313" key="5">
    <source>
        <dbReference type="EMBL" id="ORA76087.1"/>
    </source>
</evidence>
<dbReference type="InterPro" id="IPR027417">
    <property type="entry name" value="P-loop_NTPase"/>
</dbReference>
<evidence type="ECO:0000256" key="3">
    <source>
        <dbReference type="ARBA" id="ARBA00023163"/>
    </source>
</evidence>
<dbReference type="SUPFAM" id="SSF46894">
    <property type="entry name" value="C-terminal effector domain of the bipartite response regulators"/>
    <property type="match status" value="1"/>
</dbReference>
<proteinExistence type="predicted"/>
<accession>A0A1X0DUS1</accession>
<keyword evidence="3" id="KW-0804">Transcription</keyword>
<dbReference type="GO" id="GO:0006355">
    <property type="term" value="P:regulation of DNA-templated transcription"/>
    <property type="evidence" value="ECO:0007669"/>
    <property type="project" value="InterPro"/>
</dbReference>
<evidence type="ECO:0000256" key="1">
    <source>
        <dbReference type="ARBA" id="ARBA00023015"/>
    </source>
</evidence>
<dbReference type="OrthoDB" id="3197423at2"/>
<protein>
    <submittedName>
        <fullName evidence="5">LuxR family transcriptional regulator</fullName>
    </submittedName>
</protein>
<dbReference type="PROSITE" id="PS50043">
    <property type="entry name" value="HTH_LUXR_2"/>
    <property type="match status" value="1"/>
</dbReference>
<dbReference type="PRINTS" id="PR00038">
    <property type="entry name" value="HTHLUXR"/>
</dbReference>
<dbReference type="Gene3D" id="3.40.50.300">
    <property type="entry name" value="P-loop containing nucleotide triphosphate hydrolases"/>
    <property type="match status" value="1"/>
</dbReference>
<dbReference type="CDD" id="cd06170">
    <property type="entry name" value="LuxR_C_like"/>
    <property type="match status" value="1"/>
</dbReference>
<reference evidence="5 6" key="1">
    <citation type="submission" date="2017-02" db="EMBL/GenBank/DDBJ databases">
        <title>The new phylogeny of genus Mycobacterium.</title>
        <authorList>
            <person name="Tortoli E."/>
            <person name="Trovato A."/>
            <person name="Cirillo D.M."/>
        </authorList>
    </citation>
    <scope>NUCLEOTIDE SEQUENCE [LARGE SCALE GENOMIC DNA]</scope>
    <source>
        <strain evidence="5 6">DSM 44471</strain>
    </source>
</reference>
<dbReference type="PROSITE" id="PS00622">
    <property type="entry name" value="HTH_LUXR_1"/>
    <property type="match status" value="1"/>
</dbReference>
<dbReference type="InterPro" id="IPR036388">
    <property type="entry name" value="WH-like_DNA-bd_sf"/>
</dbReference>
<sequence>MVARDVELARALAAFDSDAQVCGVALLGESGVGKSTLARALAEILASRSQAVRFVLGTETGRAIPLGAFYRSLTVDATHEPAVMLAAAHRSLEQEENLVIVVDDAQLLDPLSATLVNQLAVSGKIQLIVVVRTEDLAPDAVTSLWKERLLLPLSVKPFTTEQVGELARAVLGAEVDGRLIDELHHRTAGNLLLLRGLMSAGRESGVLVRTGAGWQLHGPLRGDDELYDLVEFRLRSLAPEELKVIEVIATAEVLDWHVLQAVCDADSVARLERRGLIQFVADGAHTVARLNHPVIGEAAIRRAGAARTRQLNTILAQQLQQRADSDTQPADVRVRIQLAQLMMHSDLPPDLEVIIDAAASAVTMSNVIYGEQLARFAFDRGGGLPAAILLAEAVSWQGRGDEAEAVLASFAPGVADELLTVRWGCLRAANLFWGCGRVDAARTVLANVKDRVESKAMLGLVLSMEVSFAFFSGYMSKAITLGSALCESEPAPPAAVWAAMSTSWALALSGRFAECHRIADAGFRAAALGDSGPQRFAMGLAEAMALIAAGDLPGADPVRERYAVLAAGVREAEAIVKAVAGVVNLARGALALAGEALHESVTAMSTGFPSGFLMLVSALLAQAEAGQRHSDVAASALKLSEDANGPQVAVFLPELELARAWVEASGGRTSSARRHVIRAAEIARHSGMCAVEMRALHTAVRFGDRSQAARLAELARTLDTPLADAVAVHARALAEHDADLLDRVADRFSNLGAMALAADAAAQAAREHARSGARAKELESSARAHWLVGKLGLHSPAIDAATQPLPITDREREVATMVSAGLSNREIADRLSVSVRTVDGHLYRIFAKLDIQSREQLARLMKSAGSGA</sequence>
<dbReference type="InterPro" id="IPR003593">
    <property type="entry name" value="AAA+_ATPase"/>
</dbReference>
<dbReference type="InterPro" id="IPR016032">
    <property type="entry name" value="Sig_transdc_resp-reg_C-effctor"/>
</dbReference>
<dbReference type="PANTHER" id="PTHR44688">
    <property type="entry name" value="DNA-BINDING TRANSCRIPTIONAL ACTIVATOR DEVR_DOSR"/>
    <property type="match status" value="1"/>
</dbReference>
<dbReference type="Gene3D" id="1.10.10.10">
    <property type="entry name" value="Winged helix-like DNA-binding domain superfamily/Winged helix DNA-binding domain"/>
    <property type="match status" value="1"/>
</dbReference>
<evidence type="ECO:0000313" key="6">
    <source>
        <dbReference type="Proteomes" id="UP000192566"/>
    </source>
</evidence>
<keyword evidence="1" id="KW-0805">Transcription regulation</keyword>